<dbReference type="GO" id="GO:0005524">
    <property type="term" value="F:ATP binding"/>
    <property type="evidence" value="ECO:0007669"/>
    <property type="project" value="UniProtKB-KW"/>
</dbReference>
<dbReference type="PROSITE" id="PS50045">
    <property type="entry name" value="SIGMA54_INTERACT_4"/>
    <property type="match status" value="1"/>
</dbReference>
<dbReference type="AlphaFoldDB" id="A0A9X3XBB0"/>
<evidence type="ECO:0000313" key="7">
    <source>
        <dbReference type="Proteomes" id="UP001151081"/>
    </source>
</evidence>
<dbReference type="GO" id="GO:0006355">
    <property type="term" value="P:regulation of DNA-templated transcription"/>
    <property type="evidence" value="ECO:0007669"/>
    <property type="project" value="InterPro"/>
</dbReference>
<keyword evidence="1" id="KW-0547">Nucleotide-binding</keyword>
<evidence type="ECO:0000256" key="1">
    <source>
        <dbReference type="ARBA" id="ARBA00022741"/>
    </source>
</evidence>
<dbReference type="InterPro" id="IPR027417">
    <property type="entry name" value="P-loop_NTPase"/>
</dbReference>
<dbReference type="Proteomes" id="UP001151081">
    <property type="component" value="Unassembled WGS sequence"/>
</dbReference>
<keyword evidence="3" id="KW-0805">Transcription regulation</keyword>
<dbReference type="InterPro" id="IPR002078">
    <property type="entry name" value="Sigma_54_int"/>
</dbReference>
<dbReference type="PANTHER" id="PTHR32071">
    <property type="entry name" value="TRANSCRIPTIONAL REGULATORY PROTEIN"/>
    <property type="match status" value="1"/>
</dbReference>
<dbReference type="PROSITE" id="PS00688">
    <property type="entry name" value="SIGMA54_INTERACT_3"/>
    <property type="match status" value="1"/>
</dbReference>
<feature type="domain" description="Sigma-54 factor interaction" evidence="5">
    <location>
        <begin position="207"/>
        <end position="438"/>
    </location>
</feature>
<dbReference type="SUPFAM" id="SSF52540">
    <property type="entry name" value="P-loop containing nucleoside triphosphate hydrolases"/>
    <property type="match status" value="1"/>
</dbReference>
<evidence type="ECO:0000256" key="4">
    <source>
        <dbReference type="ARBA" id="ARBA00023163"/>
    </source>
</evidence>
<evidence type="ECO:0000259" key="5">
    <source>
        <dbReference type="PROSITE" id="PS50045"/>
    </source>
</evidence>
<dbReference type="Pfam" id="PF25601">
    <property type="entry name" value="AAA_lid_14"/>
    <property type="match status" value="1"/>
</dbReference>
<name>A0A9X3XBB0_9BACT</name>
<dbReference type="Pfam" id="PF00158">
    <property type="entry name" value="Sigma54_activat"/>
    <property type="match status" value="1"/>
</dbReference>
<sequence>MNQREILAFIDRLRKARTFEDAAHTLLRAMLDAALAALAESSFAGRGKILRGMAHWRPGDGYRRLVLLDDTQRGGEPTINYLPSVSAWRWVVTRACPIAIDVPLGRVWTRQNESANVFQEGGFSGQDSVLRLTSRDTSHLYAIPLRTLHGAIEGMATVEAGCPRAVGDDFIFPAIHESLELLADLAAPYLATLPPRPAATGATDDLLPVMGQSMAGLIDMLRVFAQQEETLLIGGPTGAGKSRLARWCHARSVRREAPFEVLDLIAVPEELQMAELFGWKKGAFTGAVRDTPGCITRAFKGTLFIDEIDKLSLKAQAGLLQLLESRTYRPIGDGAREQQANVRFIVGSNVDLYDQVKAGRFREDLYYRINVLPVQIPPLDERRDEIAEWARFMASRRHRESVPGGEARIAAGVETLLGEHAWPGNLRQLDNVVRRAYALALMTHGEAGSEILLEEKHFARALSYERGSGRRSTLDDLRVAAGAIVEEAERQQGKGLVFDLDLCDAFRGLVLGTAVERLGSRDAAFRLFGKGAQVQARNHHKMLRRELEKVEALCKALGEESGPFRELRDDEA</sequence>
<gene>
    <name evidence="6" type="ORF">KEG57_29920</name>
</gene>
<keyword evidence="4" id="KW-0804">Transcription</keyword>
<evidence type="ECO:0000313" key="6">
    <source>
        <dbReference type="EMBL" id="MDC3984736.1"/>
    </source>
</evidence>
<keyword evidence="2" id="KW-0067">ATP-binding</keyword>
<dbReference type="EMBL" id="JAGTJJ010000023">
    <property type="protein sequence ID" value="MDC3984736.1"/>
    <property type="molecule type" value="Genomic_DNA"/>
</dbReference>
<dbReference type="CDD" id="cd00009">
    <property type="entry name" value="AAA"/>
    <property type="match status" value="1"/>
</dbReference>
<evidence type="ECO:0000256" key="3">
    <source>
        <dbReference type="ARBA" id="ARBA00023015"/>
    </source>
</evidence>
<dbReference type="Gene3D" id="1.10.8.60">
    <property type="match status" value="1"/>
</dbReference>
<dbReference type="InterPro" id="IPR025944">
    <property type="entry name" value="Sigma_54_int_dom_CS"/>
</dbReference>
<protein>
    <submittedName>
        <fullName evidence="6">Sigma-54-dependent Fis family transcriptional regulator</fullName>
    </submittedName>
</protein>
<proteinExistence type="predicted"/>
<organism evidence="6 7">
    <name type="scientific">Polyangium jinanense</name>
    <dbReference type="NCBI Taxonomy" id="2829994"/>
    <lineage>
        <taxon>Bacteria</taxon>
        <taxon>Pseudomonadati</taxon>
        <taxon>Myxococcota</taxon>
        <taxon>Polyangia</taxon>
        <taxon>Polyangiales</taxon>
        <taxon>Polyangiaceae</taxon>
        <taxon>Polyangium</taxon>
    </lineage>
</organism>
<accession>A0A9X3XBB0</accession>
<comment type="caution">
    <text evidence="6">The sequence shown here is derived from an EMBL/GenBank/DDBJ whole genome shotgun (WGS) entry which is preliminary data.</text>
</comment>
<evidence type="ECO:0000256" key="2">
    <source>
        <dbReference type="ARBA" id="ARBA00022840"/>
    </source>
</evidence>
<reference evidence="6 7" key="1">
    <citation type="submission" date="2021-04" db="EMBL/GenBank/DDBJ databases">
        <title>Genome analysis of Polyangium sp.</title>
        <authorList>
            <person name="Li Y."/>
            <person name="Wang J."/>
        </authorList>
    </citation>
    <scope>NUCLEOTIDE SEQUENCE [LARGE SCALE GENOMIC DNA]</scope>
    <source>
        <strain evidence="6 7">SDU14</strain>
    </source>
</reference>
<dbReference type="RefSeq" id="WP_272459068.1">
    <property type="nucleotide sequence ID" value="NZ_JAGTJJ010000023.1"/>
</dbReference>
<dbReference type="InterPro" id="IPR058031">
    <property type="entry name" value="AAA_lid_NorR"/>
</dbReference>
<dbReference type="PANTHER" id="PTHR32071:SF122">
    <property type="entry name" value="SIGMA FACTOR"/>
    <property type="match status" value="1"/>
</dbReference>
<keyword evidence="7" id="KW-1185">Reference proteome</keyword>
<dbReference type="Gene3D" id="3.40.50.300">
    <property type="entry name" value="P-loop containing nucleotide triphosphate hydrolases"/>
    <property type="match status" value="1"/>
</dbReference>